<dbReference type="EMBL" id="GL377310">
    <property type="protein sequence ID" value="EFI93893.1"/>
    <property type="molecule type" value="Genomic_DNA"/>
</dbReference>
<evidence type="ECO:0000313" key="2">
    <source>
        <dbReference type="EMBL" id="EFI93893.1"/>
    </source>
</evidence>
<feature type="compositionally biased region" description="Basic and acidic residues" evidence="1">
    <location>
        <begin position="269"/>
        <end position="280"/>
    </location>
</feature>
<sequence>MSSSVRPASRSRTTRATAGSTARATTGPTTRAASRTRAGSATPGTRTGMTTRAAAKAAASPATSVTSLPQSPKRPLKRAASTMSLPTPPRTQKRKRNRRSATPQTDSDTEDERGPKKRKTSEERTMDEDAFWMSRGLAPVAEADEEGENANAEGSAGPSNADEEQPVLFRKLQRQGTTGMPPMSPPPSHRKVVKVRATATKITETVVVPRPTTPTPKTPTRRVVTPRTPKPRSVARDSPENPFLESPTTPTPASGRSSRAESPVAGPAKLRDSPDLDERPMLTYVYRGTKRQLPNPNWDHAKNRPKSPDPRSLLDPSDPDYVPDLRCAPKILFPQARKGKGKARATVRKSQRHVSPALASDSDGDDYDERDTLPSVKLDFGAMARAAPDSP</sequence>
<accession>D8QEQ6</accession>
<feature type="compositionally biased region" description="Basic and acidic residues" evidence="1">
    <location>
        <begin position="299"/>
        <end position="309"/>
    </location>
</feature>
<dbReference type="eggNOG" id="ENOG502SYMK">
    <property type="taxonomic scope" value="Eukaryota"/>
</dbReference>
<feature type="region of interest" description="Disordered" evidence="1">
    <location>
        <begin position="1"/>
        <end position="391"/>
    </location>
</feature>
<dbReference type="HOGENOM" id="CLU_045838_0_0_1"/>
<feature type="compositionally biased region" description="Low complexity" evidence="1">
    <location>
        <begin position="1"/>
        <end position="67"/>
    </location>
</feature>
<gene>
    <name evidence="2" type="ORF">SCHCODRAFT_85936</name>
</gene>
<dbReference type="OMA" id="RMRKGIY"/>
<keyword evidence="3" id="KW-1185">Reference proteome</keyword>
<organism evidence="3">
    <name type="scientific">Schizophyllum commune (strain H4-8 / FGSC 9210)</name>
    <name type="common">Split gill fungus</name>
    <dbReference type="NCBI Taxonomy" id="578458"/>
    <lineage>
        <taxon>Eukaryota</taxon>
        <taxon>Fungi</taxon>
        <taxon>Dikarya</taxon>
        <taxon>Basidiomycota</taxon>
        <taxon>Agaricomycotina</taxon>
        <taxon>Agaricomycetes</taxon>
        <taxon>Agaricomycetidae</taxon>
        <taxon>Agaricales</taxon>
        <taxon>Schizophyllaceae</taxon>
        <taxon>Schizophyllum</taxon>
    </lineage>
</organism>
<feature type="compositionally biased region" description="Polar residues" evidence="1">
    <location>
        <begin position="246"/>
        <end position="257"/>
    </location>
</feature>
<dbReference type="VEuPathDB" id="FungiDB:SCHCODRAFT_02635961"/>
<name>D8QEQ6_SCHCM</name>
<proteinExistence type="predicted"/>
<dbReference type="OrthoDB" id="3364608at2759"/>
<evidence type="ECO:0000313" key="3">
    <source>
        <dbReference type="Proteomes" id="UP000007431"/>
    </source>
</evidence>
<protein>
    <submittedName>
        <fullName evidence="2">Expressed protein</fullName>
    </submittedName>
</protein>
<feature type="compositionally biased region" description="Basic residues" evidence="1">
    <location>
        <begin position="337"/>
        <end position="352"/>
    </location>
</feature>
<dbReference type="AlphaFoldDB" id="D8QEQ6"/>
<evidence type="ECO:0000256" key="1">
    <source>
        <dbReference type="SAM" id="MobiDB-lite"/>
    </source>
</evidence>
<dbReference type="InParanoid" id="D8QEQ6"/>
<feature type="compositionally biased region" description="Low complexity" evidence="1">
    <location>
        <begin position="310"/>
        <end position="320"/>
    </location>
</feature>
<reference evidence="2 3" key="1">
    <citation type="journal article" date="2010" name="Nat. Biotechnol.">
        <title>Genome sequence of the model mushroom Schizophyllum commune.</title>
        <authorList>
            <person name="Ohm R.A."/>
            <person name="de Jong J.F."/>
            <person name="Lugones L.G."/>
            <person name="Aerts A."/>
            <person name="Kothe E."/>
            <person name="Stajich J.E."/>
            <person name="de Vries R.P."/>
            <person name="Record E."/>
            <person name="Levasseur A."/>
            <person name="Baker S.E."/>
            <person name="Bartholomew K.A."/>
            <person name="Coutinho P.M."/>
            <person name="Erdmann S."/>
            <person name="Fowler T.J."/>
            <person name="Gathman A.C."/>
            <person name="Lombard V."/>
            <person name="Henrissat B."/>
            <person name="Knabe N."/>
            <person name="Kuees U."/>
            <person name="Lilly W.W."/>
            <person name="Lindquist E."/>
            <person name="Lucas S."/>
            <person name="Magnuson J.K."/>
            <person name="Piumi F."/>
            <person name="Raudaskoski M."/>
            <person name="Salamov A."/>
            <person name="Schmutz J."/>
            <person name="Schwarze F.W.M.R."/>
            <person name="vanKuyk P.A."/>
            <person name="Horton J.S."/>
            <person name="Grigoriev I.V."/>
            <person name="Woesten H.A.B."/>
        </authorList>
    </citation>
    <scope>NUCLEOTIDE SEQUENCE [LARGE SCALE GENOMIC DNA]</scope>
    <source>
        <strain evidence="3">H4-8 / FGSC 9210</strain>
    </source>
</reference>
<dbReference type="STRING" id="578458.D8QEQ6"/>
<dbReference type="KEGG" id="scm:SCHCO_02635961"/>
<dbReference type="Proteomes" id="UP000007431">
    <property type="component" value="Unassembled WGS sequence"/>
</dbReference>
<dbReference type="GeneID" id="9590747"/>